<gene>
    <name evidence="2" type="ORF">PVVCY_0101710</name>
</gene>
<dbReference type="Proteomes" id="UP000290582">
    <property type="component" value="Chromosome PVVCY_01"/>
</dbReference>
<dbReference type="KEGG" id="pvv:PVVCY_0101710"/>
<protein>
    <submittedName>
        <fullName evidence="2">Fam-a protein</fullName>
    </submittedName>
</protein>
<feature type="signal peptide" evidence="1">
    <location>
        <begin position="1"/>
        <end position="25"/>
    </location>
</feature>
<dbReference type="OrthoDB" id="370993at2759"/>
<name>A0A449BM84_PLAVN</name>
<evidence type="ECO:0000313" key="3">
    <source>
        <dbReference type="Proteomes" id="UP000290582"/>
    </source>
</evidence>
<sequence>MNKRYIKIALTLLSVAGYMQNVAFASETDEQSCTANSSLRHKPSSVYQQYKDETNNNFFEGLEAAHYSKNSKDILKKLADADVQNYTDYPLENENTLYNKKIRNMDIGRLDITIPSSSKYNTIINQYWDFKYDKNPDEKIINGKVVRLYCEGGVIFEKPNTYPNNTPLKKIYTLGSRIYRKEMTVIVCPSRILNYDGEINKGTDLETLYKSHKLIQTNIDPVEALNKYADNIAGFVIKKDEDNDQVHLTYINAIYDNGNSTEYAYNKRQRDHEYTKILKLAKRIMANEFDYPPRKGV</sequence>
<dbReference type="EMBL" id="LR215057">
    <property type="protein sequence ID" value="VEV54561.1"/>
    <property type="molecule type" value="Genomic_DNA"/>
</dbReference>
<feature type="chain" id="PRO_5019272620" evidence="1">
    <location>
        <begin position="26"/>
        <end position="297"/>
    </location>
</feature>
<evidence type="ECO:0000313" key="2">
    <source>
        <dbReference type="EMBL" id="VEV54561.1"/>
    </source>
</evidence>
<reference evidence="2 3" key="1">
    <citation type="submission" date="2019-01" db="EMBL/GenBank/DDBJ databases">
        <authorList>
            <person name="Ramaprasad A."/>
        </authorList>
    </citation>
    <scope>NUCLEOTIDE SEQUENCE [LARGE SCALE GENOMIC DNA]</scope>
</reference>
<organism evidence="2 3">
    <name type="scientific">Plasmodium vinckei vinckei</name>
    <dbReference type="NCBI Taxonomy" id="54757"/>
    <lineage>
        <taxon>Eukaryota</taxon>
        <taxon>Sar</taxon>
        <taxon>Alveolata</taxon>
        <taxon>Apicomplexa</taxon>
        <taxon>Aconoidasida</taxon>
        <taxon>Haemosporida</taxon>
        <taxon>Plasmodiidae</taxon>
        <taxon>Plasmodium</taxon>
        <taxon>Plasmodium (Vinckeia)</taxon>
    </lineage>
</organism>
<keyword evidence="1" id="KW-0732">Signal</keyword>
<dbReference type="RefSeq" id="XP_037490044.1">
    <property type="nucleotide sequence ID" value="XM_037634267.1"/>
</dbReference>
<accession>A0A449BM84</accession>
<proteinExistence type="predicted"/>
<dbReference type="AlphaFoldDB" id="A0A449BM84"/>
<evidence type="ECO:0000256" key="1">
    <source>
        <dbReference type="SAM" id="SignalP"/>
    </source>
</evidence>
<dbReference type="VEuPathDB" id="PlasmoDB:PVVCY_0101710"/>
<dbReference type="GeneID" id="59892923"/>